<evidence type="ECO:0000256" key="3">
    <source>
        <dbReference type="ARBA" id="ARBA00023125"/>
    </source>
</evidence>
<keyword evidence="7" id="KW-1185">Reference proteome</keyword>
<sequence>MKENKITISHIADSLGVSSMSVSRALSGQAGVSDKLRNKVLEKAKELKYAKCKKASSISVLVLHQKALIDDNSNFSTRVQGIEKVLQQNDAQYDLEFVDKDKQNNMYLPYKLSKGTYYDGVILLGRFSLQYADFISNKINNLVFYTGYSPSYDYDSVWFNFNNSAYKQCKYLIDNNHKNIGYLGDMSRFRNKEMLMGITTCLEDYNIEVKNEFFINMKNNYRNEVIKLFSQKNRPTSIICGSDFIALELIKILHDIKINVPENVSIIGTGNTQISSLSIPSLTTADLNIEYSCEVVVDLLLKKISNPCKPKENISIYTSLVKRDSVRKI</sequence>
<dbReference type="SUPFAM" id="SSF53822">
    <property type="entry name" value="Periplasmic binding protein-like I"/>
    <property type="match status" value="1"/>
</dbReference>
<gene>
    <name evidence="6" type="ORF">Clopa_4442</name>
</gene>
<dbReference type="Pfam" id="PF13377">
    <property type="entry name" value="Peripla_BP_3"/>
    <property type="match status" value="1"/>
</dbReference>
<dbReference type="InterPro" id="IPR028082">
    <property type="entry name" value="Peripla_BP_I"/>
</dbReference>
<proteinExistence type="predicted"/>
<dbReference type="InterPro" id="IPR000843">
    <property type="entry name" value="HTH_LacI"/>
</dbReference>
<dbReference type="PROSITE" id="PS50932">
    <property type="entry name" value="HTH_LACI_2"/>
    <property type="match status" value="1"/>
</dbReference>
<keyword evidence="2" id="KW-0805">Transcription regulation</keyword>
<evidence type="ECO:0000256" key="4">
    <source>
        <dbReference type="ARBA" id="ARBA00023163"/>
    </source>
</evidence>
<dbReference type="CDD" id="cd01392">
    <property type="entry name" value="HTH_LacI"/>
    <property type="match status" value="1"/>
</dbReference>
<reference evidence="6 7" key="1">
    <citation type="submission" date="2012-01" db="EMBL/GenBank/DDBJ databases">
        <title>Complete sequence of chromosome of Clostridium pasteurianum BC1.</title>
        <authorList>
            <consortium name="US DOE Joint Genome Institute"/>
            <person name="Lucas S."/>
            <person name="Han J."/>
            <person name="Lapidus A."/>
            <person name="Cheng J.-F."/>
            <person name="Goodwin L."/>
            <person name="Pitluck S."/>
            <person name="Peters L."/>
            <person name="Mikhailova N."/>
            <person name="Teshima H."/>
            <person name="Detter J.C."/>
            <person name="Han C."/>
            <person name="Tapia R."/>
            <person name="Land M."/>
            <person name="Hauser L."/>
            <person name="Kyrpides N."/>
            <person name="Ivanova N."/>
            <person name="Pagani I."/>
            <person name="Dunn J."/>
            <person name="Taghavi S."/>
            <person name="Francis A."/>
            <person name="van der Lelie D."/>
            <person name="Woyke T."/>
        </authorList>
    </citation>
    <scope>NUCLEOTIDE SEQUENCE [LARGE SCALE GENOMIC DNA]</scope>
    <source>
        <strain evidence="6 7">BC1</strain>
    </source>
</reference>
<dbReference type="EMBL" id="CP003261">
    <property type="protein sequence ID" value="AGK99153.1"/>
    <property type="molecule type" value="Genomic_DNA"/>
</dbReference>
<accession>R4K9C1</accession>
<dbReference type="HOGENOM" id="CLU_037628_6_4_9"/>
<dbReference type="GO" id="GO:0003700">
    <property type="term" value="F:DNA-binding transcription factor activity"/>
    <property type="evidence" value="ECO:0007669"/>
    <property type="project" value="TreeGrafter"/>
</dbReference>
<dbReference type="eggNOG" id="COG1609">
    <property type="taxonomic scope" value="Bacteria"/>
</dbReference>
<evidence type="ECO:0000259" key="5">
    <source>
        <dbReference type="PROSITE" id="PS50932"/>
    </source>
</evidence>
<dbReference type="STRING" id="86416.Clopa_4442"/>
<feature type="domain" description="HTH lacI-type" evidence="5">
    <location>
        <begin position="6"/>
        <end position="60"/>
    </location>
</feature>
<dbReference type="Pfam" id="PF00356">
    <property type="entry name" value="LacI"/>
    <property type="match status" value="1"/>
</dbReference>
<dbReference type="PANTHER" id="PTHR30146">
    <property type="entry name" value="LACI-RELATED TRANSCRIPTIONAL REPRESSOR"/>
    <property type="match status" value="1"/>
</dbReference>
<dbReference type="SMART" id="SM00354">
    <property type="entry name" value="HTH_LACI"/>
    <property type="match status" value="1"/>
</dbReference>
<dbReference type="RefSeq" id="WP_015617424.1">
    <property type="nucleotide sequence ID" value="NC_021182.1"/>
</dbReference>
<evidence type="ECO:0000313" key="7">
    <source>
        <dbReference type="Proteomes" id="UP000013523"/>
    </source>
</evidence>
<dbReference type="OrthoDB" id="43195at2"/>
<name>R4K9C1_CLOPA</name>
<dbReference type="PATRIC" id="fig|86416.3.peg.4448"/>
<evidence type="ECO:0000313" key="6">
    <source>
        <dbReference type="EMBL" id="AGK99153.1"/>
    </source>
</evidence>
<dbReference type="InterPro" id="IPR010982">
    <property type="entry name" value="Lambda_DNA-bd_dom_sf"/>
</dbReference>
<dbReference type="GO" id="GO:0000976">
    <property type="term" value="F:transcription cis-regulatory region binding"/>
    <property type="evidence" value="ECO:0007669"/>
    <property type="project" value="TreeGrafter"/>
</dbReference>
<dbReference type="AlphaFoldDB" id="R4K9C1"/>
<dbReference type="KEGG" id="cpas:Clopa_4442"/>
<dbReference type="PANTHER" id="PTHR30146:SF148">
    <property type="entry name" value="HTH-TYPE TRANSCRIPTIONAL REPRESSOR PURR-RELATED"/>
    <property type="match status" value="1"/>
</dbReference>
<evidence type="ECO:0000256" key="2">
    <source>
        <dbReference type="ARBA" id="ARBA00023015"/>
    </source>
</evidence>
<dbReference type="SUPFAM" id="SSF47413">
    <property type="entry name" value="lambda repressor-like DNA-binding domains"/>
    <property type="match status" value="1"/>
</dbReference>
<keyword evidence="3" id="KW-0238">DNA-binding</keyword>
<evidence type="ECO:0000256" key="1">
    <source>
        <dbReference type="ARBA" id="ARBA00022491"/>
    </source>
</evidence>
<dbReference type="Proteomes" id="UP000013523">
    <property type="component" value="Chromosome"/>
</dbReference>
<keyword evidence="1" id="KW-0678">Repressor</keyword>
<organism evidence="6 7">
    <name type="scientific">Clostridium pasteurianum BC1</name>
    <dbReference type="NCBI Taxonomy" id="86416"/>
    <lineage>
        <taxon>Bacteria</taxon>
        <taxon>Bacillati</taxon>
        <taxon>Bacillota</taxon>
        <taxon>Clostridia</taxon>
        <taxon>Eubacteriales</taxon>
        <taxon>Clostridiaceae</taxon>
        <taxon>Clostridium</taxon>
    </lineage>
</organism>
<dbReference type="Gene3D" id="1.10.260.40">
    <property type="entry name" value="lambda repressor-like DNA-binding domains"/>
    <property type="match status" value="1"/>
</dbReference>
<keyword evidence="4" id="KW-0804">Transcription</keyword>
<protein>
    <submittedName>
        <fullName evidence="6">Transcriptional regulator</fullName>
    </submittedName>
</protein>
<dbReference type="Gene3D" id="3.40.50.2300">
    <property type="match status" value="2"/>
</dbReference>
<dbReference type="InterPro" id="IPR046335">
    <property type="entry name" value="LacI/GalR-like_sensor"/>
</dbReference>